<protein>
    <submittedName>
        <fullName evidence="7">Resolvase domain protein</fullName>
    </submittedName>
</protein>
<dbReference type="GO" id="GO:0000150">
    <property type="term" value="F:DNA strand exchange activity"/>
    <property type="evidence" value="ECO:0007669"/>
    <property type="project" value="InterPro"/>
</dbReference>
<feature type="active site" description="O-(5'-phospho-DNA)-serine intermediate" evidence="4">
    <location>
        <position position="12"/>
    </location>
</feature>
<reference evidence="8" key="1">
    <citation type="submission" date="2009-07" db="EMBL/GenBank/DDBJ databases">
        <title>Complete sequence of chromosome of Methylovorus sp. SIP3-4.</title>
        <authorList>
            <person name="Lucas S."/>
            <person name="Copeland A."/>
            <person name="Lapidus A."/>
            <person name="Glavina del Rio T."/>
            <person name="Tice H."/>
            <person name="Bruce D."/>
            <person name="Goodwin L."/>
            <person name="Pitluck S."/>
            <person name="Clum A."/>
            <person name="Larimer F."/>
            <person name="Land M."/>
            <person name="Hauser L."/>
            <person name="Kyrpides N."/>
            <person name="Mikhailova N."/>
            <person name="Kayluzhnaya M."/>
            <person name="Chistoserdova L."/>
        </authorList>
    </citation>
    <scope>NUCLEOTIDE SEQUENCE [LARGE SCALE GENOMIC DNA]</scope>
    <source>
        <strain evidence="8">SIP3-4</strain>
    </source>
</reference>
<name>C6XDU6_METGS</name>
<evidence type="ECO:0000256" key="3">
    <source>
        <dbReference type="ARBA" id="ARBA00023172"/>
    </source>
</evidence>
<evidence type="ECO:0000313" key="8">
    <source>
        <dbReference type="Proteomes" id="UP000002743"/>
    </source>
</evidence>
<dbReference type="Pfam" id="PF00239">
    <property type="entry name" value="Resolvase"/>
    <property type="match status" value="1"/>
</dbReference>
<sequence length="194" mass="21317">MTSKVFAYGRVSTDEQTADNQLLEIRSAGYPIEPEYWFADEGVSGKTPALERPQFAKMLHKIRKGETLVVSKIDRLGRDSVDVLQTVRHLQDMGARVVVLQLGNTDLTSPAGKLMLTMLSAVAEMERTLIVERTKAGQARAWAEGKTKGRPSKTSAGQRKEILERLSKNDSVSAVARDYGISRASVISIRDGAI</sequence>
<evidence type="ECO:0000256" key="5">
    <source>
        <dbReference type="SAM" id="MobiDB-lite"/>
    </source>
</evidence>
<dbReference type="Proteomes" id="UP000002743">
    <property type="component" value="Chromosome"/>
</dbReference>
<evidence type="ECO:0000313" key="7">
    <source>
        <dbReference type="EMBL" id="ACT50721.1"/>
    </source>
</evidence>
<dbReference type="SMART" id="SM00857">
    <property type="entry name" value="Resolvase"/>
    <property type="match status" value="1"/>
</dbReference>
<dbReference type="PROSITE" id="PS00398">
    <property type="entry name" value="RECOMBINASES_2"/>
    <property type="match status" value="1"/>
</dbReference>
<keyword evidence="3" id="KW-0233">DNA recombination</keyword>
<accession>C6XDU6</accession>
<evidence type="ECO:0000259" key="6">
    <source>
        <dbReference type="PROSITE" id="PS51736"/>
    </source>
</evidence>
<dbReference type="Gene3D" id="1.10.10.60">
    <property type="entry name" value="Homeodomain-like"/>
    <property type="match status" value="1"/>
</dbReference>
<dbReference type="OrthoDB" id="8585334at2"/>
<dbReference type="EMBL" id="CP001674">
    <property type="protein sequence ID" value="ACT50721.1"/>
    <property type="molecule type" value="Genomic_DNA"/>
</dbReference>
<dbReference type="SUPFAM" id="SSF53041">
    <property type="entry name" value="Resolvase-like"/>
    <property type="match status" value="1"/>
</dbReference>
<dbReference type="PANTHER" id="PTHR30461">
    <property type="entry name" value="DNA-INVERTASE FROM LAMBDOID PROPHAGE"/>
    <property type="match status" value="1"/>
</dbReference>
<dbReference type="STRING" id="582744.Msip34_1476"/>
<reference evidence="7 8" key="2">
    <citation type="journal article" date="2011" name="J. Bacteriol.">
        <title>Genomes of three methylotrophs from a single niche uncover genetic and metabolic divergence of Methylophilaceae.</title>
        <authorList>
            <person name="Lapidus A."/>
            <person name="Clum A."/>
            <person name="Labutti K."/>
            <person name="Kaluzhnaya M.G."/>
            <person name="Lim S."/>
            <person name="Beck D.A."/>
            <person name="Glavina Del Rio T."/>
            <person name="Nolan M."/>
            <person name="Mavromatis K."/>
            <person name="Huntemann M."/>
            <person name="Lucas S."/>
            <person name="Lidstrom M.E."/>
            <person name="Ivanova N."/>
            <person name="Chistoserdova L."/>
        </authorList>
    </citation>
    <scope>NUCLEOTIDE SEQUENCE [LARGE SCALE GENOMIC DNA]</scope>
    <source>
        <strain evidence="7 8">SIP3-4</strain>
    </source>
</reference>
<feature type="domain" description="Resolvase/invertase-type recombinase catalytic" evidence="6">
    <location>
        <begin position="4"/>
        <end position="145"/>
    </location>
</feature>
<evidence type="ECO:0000256" key="1">
    <source>
        <dbReference type="ARBA" id="ARBA00022908"/>
    </source>
</evidence>
<dbReference type="AlphaFoldDB" id="C6XDU6"/>
<evidence type="ECO:0000256" key="2">
    <source>
        <dbReference type="ARBA" id="ARBA00023125"/>
    </source>
</evidence>
<dbReference type="KEGG" id="mei:Msip34_1476"/>
<dbReference type="GO" id="GO:0003677">
    <property type="term" value="F:DNA binding"/>
    <property type="evidence" value="ECO:0007669"/>
    <property type="project" value="UniProtKB-KW"/>
</dbReference>
<keyword evidence="2" id="KW-0238">DNA-binding</keyword>
<dbReference type="CDD" id="cd00569">
    <property type="entry name" value="HTH_Hin_like"/>
    <property type="match status" value="1"/>
</dbReference>
<dbReference type="InterPro" id="IPR036162">
    <property type="entry name" value="Resolvase-like_N_sf"/>
</dbReference>
<dbReference type="CDD" id="cd03768">
    <property type="entry name" value="SR_ResInv"/>
    <property type="match status" value="1"/>
</dbReference>
<dbReference type="InterPro" id="IPR006118">
    <property type="entry name" value="Recombinase_CS"/>
</dbReference>
<dbReference type="PANTHER" id="PTHR30461:SF2">
    <property type="entry name" value="SERINE RECOMBINASE PINE-RELATED"/>
    <property type="match status" value="1"/>
</dbReference>
<dbReference type="eggNOG" id="COG1961">
    <property type="taxonomic scope" value="Bacteria"/>
</dbReference>
<dbReference type="HOGENOM" id="CLU_010686_8_2_4"/>
<keyword evidence="8" id="KW-1185">Reference proteome</keyword>
<feature type="region of interest" description="Disordered" evidence="5">
    <location>
        <begin position="141"/>
        <end position="160"/>
    </location>
</feature>
<keyword evidence="1" id="KW-0229">DNA integration</keyword>
<organism evidence="7 8">
    <name type="scientific">Methylovorus glucosotrophus (strain SIP3-4)</name>
    <dbReference type="NCBI Taxonomy" id="582744"/>
    <lineage>
        <taxon>Bacteria</taxon>
        <taxon>Pseudomonadati</taxon>
        <taxon>Pseudomonadota</taxon>
        <taxon>Betaproteobacteria</taxon>
        <taxon>Nitrosomonadales</taxon>
        <taxon>Methylophilaceae</taxon>
        <taxon>Methylovorus</taxon>
    </lineage>
</organism>
<dbReference type="Gene3D" id="3.40.50.1390">
    <property type="entry name" value="Resolvase, N-terminal catalytic domain"/>
    <property type="match status" value="1"/>
</dbReference>
<gene>
    <name evidence="7" type="ordered locus">Msip34_1476</name>
</gene>
<dbReference type="InterPro" id="IPR050639">
    <property type="entry name" value="SSR_resolvase"/>
</dbReference>
<proteinExistence type="predicted"/>
<dbReference type="InterPro" id="IPR006119">
    <property type="entry name" value="Resolv_N"/>
</dbReference>
<dbReference type="PROSITE" id="PS51736">
    <property type="entry name" value="RECOMBINASES_3"/>
    <property type="match status" value="1"/>
</dbReference>
<evidence type="ECO:0000256" key="4">
    <source>
        <dbReference type="PIRSR" id="PIRSR606118-50"/>
    </source>
</evidence>
<dbReference type="RefSeq" id="WP_015830161.1">
    <property type="nucleotide sequence ID" value="NC_012969.1"/>
</dbReference>
<dbReference type="GO" id="GO:0015074">
    <property type="term" value="P:DNA integration"/>
    <property type="evidence" value="ECO:0007669"/>
    <property type="project" value="UniProtKB-KW"/>
</dbReference>